<dbReference type="PANTHER" id="PTHR43649">
    <property type="entry name" value="ARABINOSE-BINDING PROTEIN-RELATED"/>
    <property type="match status" value="1"/>
</dbReference>
<dbReference type="SUPFAM" id="SSF53850">
    <property type="entry name" value="Periplasmic binding protein-like II"/>
    <property type="match status" value="1"/>
</dbReference>
<sequence>MSNGNVSEGNMLRKHMLGPAEFKIRRPIQSLNYFVMGRRLFEQPLKREALGMKRRNRLWKKSGAAALILVLAGSLLAGCGSDKANQAGSGADSGSGSANQPLKIKMTLNFDGKEVPQKDNEVERAMEQYTNTELDLTHISSNDFCTKLPVMIASGELPQVLASCGAPNQSYLITAAKNGAFWDITDLIKDYKNLASMPQLVYDNVSIEGRVYGIPRFRPVSRYTSVYRQDWLDHLGMQPPQTLDDLYQMLKAFTEQDPDKNGKNDTVGVTIMISNNNISFDLSSAFGAPNNWSETDGKFVKAEETPEYLEYLKFMKKLYDEGLMNKDFASIDVGQNEGNLENGKAGVINATTNNVLGFQTRVEKVNPAAKLDFVSALEGPQGRRVAADRGSNGILMFPKSSVKSEAELKQLLAFFDKLADKEMADLLEWGIAGKHYEIKDGKAVRLNQELYDNEVSFPYNKPLVTVPLTAIKTPGDLDPISEKVLQVEKENEQFAVKDPTMSLVSDTWAERGAELTQILIDAKVKFIMGKLDENGWKQQLEKFKQAGGDKVAEEYAAALAKSK</sequence>
<dbReference type="EMBL" id="WNZZ01000003">
    <property type="protein sequence ID" value="MUG22042.1"/>
    <property type="molecule type" value="Genomic_DNA"/>
</dbReference>
<proteinExistence type="predicted"/>
<keyword evidence="2" id="KW-0732">Signal</keyword>
<dbReference type="Gene3D" id="3.40.190.10">
    <property type="entry name" value="Periplasmic binding protein-like II"/>
    <property type="match status" value="2"/>
</dbReference>
<dbReference type="Proteomes" id="UP000442469">
    <property type="component" value="Unassembled WGS sequence"/>
</dbReference>
<evidence type="ECO:0000256" key="5">
    <source>
        <dbReference type="ARBA" id="ARBA00023288"/>
    </source>
</evidence>
<organism evidence="6 7">
    <name type="scientific">Paenibacillus macerans</name>
    <name type="common">Bacillus macerans</name>
    <dbReference type="NCBI Taxonomy" id="44252"/>
    <lineage>
        <taxon>Bacteria</taxon>
        <taxon>Bacillati</taxon>
        <taxon>Bacillota</taxon>
        <taxon>Bacilli</taxon>
        <taxon>Bacillales</taxon>
        <taxon>Paenibacillaceae</taxon>
        <taxon>Paenibacillus</taxon>
    </lineage>
</organism>
<dbReference type="InterPro" id="IPR050490">
    <property type="entry name" value="Bact_solute-bd_prot1"/>
</dbReference>
<dbReference type="PANTHER" id="PTHR43649:SF33">
    <property type="entry name" value="POLYGALACTURONAN_RHAMNOGALACTURONAN-BINDING PROTEIN YTCQ"/>
    <property type="match status" value="1"/>
</dbReference>
<comment type="caution">
    <text evidence="6">The sequence shown here is derived from an EMBL/GenBank/DDBJ whole genome shotgun (WGS) entry which is preliminary data.</text>
</comment>
<evidence type="ECO:0000256" key="4">
    <source>
        <dbReference type="ARBA" id="ARBA00023139"/>
    </source>
</evidence>
<gene>
    <name evidence="6" type="ORF">GNQ08_06320</name>
</gene>
<keyword evidence="4" id="KW-0564">Palmitate</keyword>
<dbReference type="InterPro" id="IPR006059">
    <property type="entry name" value="SBP"/>
</dbReference>
<protein>
    <submittedName>
        <fullName evidence="6">Extracellular solute-binding protein</fullName>
    </submittedName>
</protein>
<keyword evidence="1" id="KW-1003">Cell membrane</keyword>
<name>A0A6N8EU13_PAEMA</name>
<evidence type="ECO:0000256" key="1">
    <source>
        <dbReference type="ARBA" id="ARBA00022475"/>
    </source>
</evidence>
<dbReference type="Pfam" id="PF01547">
    <property type="entry name" value="SBP_bac_1"/>
    <property type="match status" value="1"/>
</dbReference>
<reference evidence="6 7" key="1">
    <citation type="submission" date="2019-11" db="EMBL/GenBank/DDBJ databases">
        <title>Draft genome sequences of five Paenibacillus species of dairy origin.</title>
        <authorList>
            <person name="Olajide A.M."/>
            <person name="Chen S."/>
            <person name="Lapointe G."/>
        </authorList>
    </citation>
    <scope>NUCLEOTIDE SEQUENCE [LARGE SCALE GENOMIC DNA]</scope>
    <source>
        <strain evidence="6 7">3CT49</strain>
    </source>
</reference>
<evidence type="ECO:0000313" key="6">
    <source>
        <dbReference type="EMBL" id="MUG22042.1"/>
    </source>
</evidence>
<keyword evidence="3" id="KW-0472">Membrane</keyword>
<keyword evidence="5" id="KW-0449">Lipoprotein</keyword>
<dbReference type="CDD" id="cd13580">
    <property type="entry name" value="PBP2_AlgQ_like_1"/>
    <property type="match status" value="1"/>
</dbReference>
<accession>A0A6N8EU13</accession>
<evidence type="ECO:0000256" key="2">
    <source>
        <dbReference type="ARBA" id="ARBA00022729"/>
    </source>
</evidence>
<evidence type="ECO:0000256" key="3">
    <source>
        <dbReference type="ARBA" id="ARBA00023136"/>
    </source>
</evidence>
<dbReference type="OrthoDB" id="9787283at2"/>
<evidence type="ECO:0000313" key="7">
    <source>
        <dbReference type="Proteomes" id="UP000442469"/>
    </source>
</evidence>
<dbReference type="AlphaFoldDB" id="A0A6N8EU13"/>